<name>A0A0D3D8A2_BRAOL</name>
<protein>
    <recommendedName>
        <fullName evidence="2">Endonuclease/exonuclease/phosphatase domain-containing protein</fullName>
    </recommendedName>
</protein>
<feature type="region of interest" description="Disordered" evidence="1">
    <location>
        <begin position="119"/>
        <end position="143"/>
    </location>
</feature>
<evidence type="ECO:0000313" key="3">
    <source>
        <dbReference type="EnsemblPlants" id="Bo7g064190.1"/>
    </source>
</evidence>
<proteinExistence type="predicted"/>
<dbReference type="InterPro" id="IPR036691">
    <property type="entry name" value="Endo/exonu/phosph_ase_sf"/>
</dbReference>
<evidence type="ECO:0000313" key="4">
    <source>
        <dbReference type="Proteomes" id="UP000032141"/>
    </source>
</evidence>
<dbReference type="PANTHER" id="PTHR35218">
    <property type="entry name" value="RNASE H DOMAIN-CONTAINING PROTEIN"/>
    <property type="match status" value="1"/>
</dbReference>
<dbReference type="eggNOG" id="KOG1075">
    <property type="taxonomic scope" value="Eukaryota"/>
</dbReference>
<dbReference type="Gramene" id="Bo7g064190.1">
    <property type="protein sequence ID" value="Bo7g064190.1"/>
    <property type="gene ID" value="Bo7g064190"/>
</dbReference>
<evidence type="ECO:0000259" key="2">
    <source>
        <dbReference type="Pfam" id="PF03372"/>
    </source>
</evidence>
<dbReference type="EnsemblPlants" id="Bo7g064190.1">
    <property type="protein sequence ID" value="Bo7g064190.1"/>
    <property type="gene ID" value="Bo7g064190"/>
</dbReference>
<evidence type="ECO:0000256" key="1">
    <source>
        <dbReference type="SAM" id="MobiDB-lite"/>
    </source>
</evidence>
<dbReference type="Pfam" id="PF03372">
    <property type="entry name" value="Exo_endo_phos"/>
    <property type="match status" value="1"/>
</dbReference>
<dbReference type="Proteomes" id="UP000032141">
    <property type="component" value="Chromosome C7"/>
</dbReference>
<keyword evidence="4" id="KW-1185">Reference proteome</keyword>
<dbReference type="AlphaFoldDB" id="A0A0D3D8A2"/>
<accession>A0A0D3D8A2</accession>
<dbReference type="HOGENOM" id="CLU_991595_0_0_1"/>
<feature type="domain" description="Endonuclease/exonuclease/phosphatase" evidence="2">
    <location>
        <begin position="153"/>
        <end position="281"/>
    </location>
</feature>
<organism evidence="3 4">
    <name type="scientific">Brassica oleracea var. oleracea</name>
    <dbReference type="NCBI Taxonomy" id="109376"/>
    <lineage>
        <taxon>Eukaryota</taxon>
        <taxon>Viridiplantae</taxon>
        <taxon>Streptophyta</taxon>
        <taxon>Embryophyta</taxon>
        <taxon>Tracheophyta</taxon>
        <taxon>Spermatophyta</taxon>
        <taxon>Magnoliopsida</taxon>
        <taxon>eudicotyledons</taxon>
        <taxon>Gunneridae</taxon>
        <taxon>Pentapetalae</taxon>
        <taxon>rosids</taxon>
        <taxon>malvids</taxon>
        <taxon>Brassicales</taxon>
        <taxon>Brassicaceae</taxon>
        <taxon>Brassiceae</taxon>
        <taxon>Brassica</taxon>
    </lineage>
</organism>
<dbReference type="PANTHER" id="PTHR35218:SF9">
    <property type="entry name" value="ENDONUCLEASE_EXONUCLEASE_PHOSPHATASE DOMAIN-CONTAINING PROTEIN"/>
    <property type="match status" value="1"/>
</dbReference>
<reference evidence="3" key="2">
    <citation type="submission" date="2015-03" db="UniProtKB">
        <authorList>
            <consortium name="EnsemblPlants"/>
        </authorList>
    </citation>
    <scope>IDENTIFICATION</scope>
</reference>
<dbReference type="GO" id="GO:0003824">
    <property type="term" value="F:catalytic activity"/>
    <property type="evidence" value="ECO:0007669"/>
    <property type="project" value="InterPro"/>
</dbReference>
<feature type="compositionally biased region" description="Basic residues" evidence="1">
    <location>
        <begin position="124"/>
        <end position="139"/>
    </location>
</feature>
<dbReference type="Gene3D" id="3.60.10.10">
    <property type="entry name" value="Endonuclease/exonuclease/phosphatase"/>
    <property type="match status" value="1"/>
</dbReference>
<sequence>MKTKKYKKRKKRAKGVLFRIRRPSGVHVWSLRNDPSRALCPMIRVSSAKVFRKEESISKKYLSKNFSTFFFFGDLDVNFVVTVFDPNKQDKGDTFGMNGLAGHGSFEIGCNFPIPPLRSGGNRGHQRKTSSWKRRRKKSAQPINSQVAKDIENCQGLRGNLTVRRLEELCRVHLPDFLFLLETKTSSAHVLKLQSLLGYDHCYLVDPVGLSGGLALFWKNNFEVEVLLATNRIINTKIKFGSRDFIMSFVYGDPVQHRRAVVWNILKDIVLNRNGGWFLVG</sequence>
<dbReference type="InterPro" id="IPR005135">
    <property type="entry name" value="Endo/exonuclease/phosphatase"/>
</dbReference>
<reference evidence="3 4" key="1">
    <citation type="journal article" date="2014" name="Genome Biol.">
        <title>Transcriptome and methylome profiling reveals relics of genome dominance in the mesopolyploid Brassica oleracea.</title>
        <authorList>
            <person name="Parkin I.A."/>
            <person name="Koh C."/>
            <person name="Tang H."/>
            <person name="Robinson S.J."/>
            <person name="Kagale S."/>
            <person name="Clarke W.E."/>
            <person name="Town C.D."/>
            <person name="Nixon J."/>
            <person name="Krishnakumar V."/>
            <person name="Bidwell S.L."/>
            <person name="Denoeud F."/>
            <person name="Belcram H."/>
            <person name="Links M.G."/>
            <person name="Just J."/>
            <person name="Clarke C."/>
            <person name="Bender T."/>
            <person name="Huebert T."/>
            <person name="Mason A.S."/>
            <person name="Pires J.C."/>
            <person name="Barker G."/>
            <person name="Moore J."/>
            <person name="Walley P.G."/>
            <person name="Manoli S."/>
            <person name="Batley J."/>
            <person name="Edwards D."/>
            <person name="Nelson M.N."/>
            <person name="Wang X."/>
            <person name="Paterson A.H."/>
            <person name="King G."/>
            <person name="Bancroft I."/>
            <person name="Chalhoub B."/>
            <person name="Sharpe A.G."/>
        </authorList>
    </citation>
    <scope>NUCLEOTIDE SEQUENCE</scope>
    <source>
        <strain evidence="3 4">cv. TO1000</strain>
    </source>
</reference>
<dbReference type="SUPFAM" id="SSF56219">
    <property type="entry name" value="DNase I-like"/>
    <property type="match status" value="1"/>
</dbReference>